<accession>A0A6C2CR04</accession>
<evidence type="ECO:0000313" key="3">
    <source>
        <dbReference type="Proteomes" id="UP000389128"/>
    </source>
</evidence>
<name>A0A6C2CR04_9RHOO</name>
<dbReference type="RefSeq" id="WP_148579248.1">
    <property type="nucleotide sequence ID" value="NZ_SDKK01000010.1"/>
</dbReference>
<evidence type="ECO:0000256" key="1">
    <source>
        <dbReference type="SAM" id="Phobius"/>
    </source>
</evidence>
<feature type="transmembrane region" description="Helical" evidence="1">
    <location>
        <begin position="15"/>
        <end position="39"/>
    </location>
</feature>
<keyword evidence="3" id="KW-1185">Reference proteome</keyword>
<organism evidence="2 3">
    <name type="scientific">Zoogloea oleivorans</name>
    <dbReference type="NCBI Taxonomy" id="1552750"/>
    <lineage>
        <taxon>Bacteria</taxon>
        <taxon>Pseudomonadati</taxon>
        <taxon>Pseudomonadota</taxon>
        <taxon>Betaproteobacteria</taxon>
        <taxon>Rhodocyclales</taxon>
        <taxon>Zoogloeaceae</taxon>
        <taxon>Zoogloea</taxon>
    </lineage>
</organism>
<keyword evidence="1" id="KW-0812">Transmembrane</keyword>
<dbReference type="EMBL" id="SDKK01000010">
    <property type="protein sequence ID" value="TYC56510.1"/>
    <property type="molecule type" value="Genomic_DNA"/>
</dbReference>
<protein>
    <submittedName>
        <fullName evidence="2">PepSY domain-containing protein</fullName>
    </submittedName>
</protein>
<comment type="caution">
    <text evidence="2">The sequence shown here is derived from an EMBL/GenBank/DDBJ whole genome shotgun (WGS) entry which is preliminary data.</text>
</comment>
<dbReference type="AlphaFoldDB" id="A0A6C2CR04"/>
<dbReference type="PANTHER" id="PTHR34219:SF3">
    <property type="entry name" value="BLL7967 PROTEIN"/>
    <property type="match status" value="1"/>
</dbReference>
<evidence type="ECO:0000313" key="2">
    <source>
        <dbReference type="EMBL" id="TYC56510.1"/>
    </source>
</evidence>
<dbReference type="Pfam" id="PF03929">
    <property type="entry name" value="PepSY_TM"/>
    <property type="match status" value="1"/>
</dbReference>
<dbReference type="Proteomes" id="UP000389128">
    <property type="component" value="Unassembled WGS sequence"/>
</dbReference>
<dbReference type="InterPro" id="IPR005625">
    <property type="entry name" value="PepSY-ass_TM"/>
</dbReference>
<feature type="transmembrane region" description="Helical" evidence="1">
    <location>
        <begin position="337"/>
        <end position="362"/>
    </location>
</feature>
<dbReference type="OrthoDB" id="7238323at2"/>
<feature type="transmembrane region" description="Helical" evidence="1">
    <location>
        <begin position="195"/>
        <end position="219"/>
    </location>
</feature>
<reference evidence="2 3" key="1">
    <citation type="submission" date="2019-01" db="EMBL/GenBank/DDBJ databases">
        <title>Zoogloea oleivorans genome sequencing and assembly.</title>
        <authorList>
            <person name="Tancsics A."/>
            <person name="Farkas M."/>
            <person name="Kriszt B."/>
            <person name="Maroti G."/>
            <person name="Horvath B."/>
        </authorList>
    </citation>
    <scope>NUCLEOTIDE SEQUENCE [LARGE SCALE GENOMIC DNA]</scope>
    <source>
        <strain evidence="2 3">Buc</strain>
    </source>
</reference>
<feature type="transmembrane region" description="Helical" evidence="1">
    <location>
        <begin position="150"/>
        <end position="170"/>
    </location>
</feature>
<dbReference type="PANTHER" id="PTHR34219">
    <property type="entry name" value="IRON-REGULATED INNER MEMBRANE PROTEIN-RELATED"/>
    <property type="match status" value="1"/>
</dbReference>
<keyword evidence="1" id="KW-1133">Transmembrane helix</keyword>
<gene>
    <name evidence="2" type="ORF">ETQ85_11680</name>
</gene>
<proteinExistence type="predicted"/>
<sequence>MAASRARRLWLDVHLYVGLVLGGLFALLGLTGSVLVFYLGVDEALNPALQVSRPVIEAPSPDAVLSRVQAVYPEHDGPWRIEMPLDANDALRVRYYNPPETAGRGFAPLMLSLDPDSLQVTSGRLWGDYAVTWLYDLHYTLLLGSAGKTAVGIAGLVLLVSLFSGLYLWWPSRARLGAALKPVLRRGVVRKTYDLHVLSGVYGFVVLAVLALTGSVLALPDEARSVVDRFSPLRPSFRAPAGLLEEGATPIPLAEAVRIAQARFPGAELRWIETPGRAGKPISVRFHQAAEPGRRFPRSQVWVHPASGDILAVRDPLENSGGDTFMDWMHPLHNGEVFGLAGRLLACLGGLLPTLAFATGWLRWRHKVRARKASTRSLARAPSIT</sequence>
<keyword evidence="1" id="KW-0472">Membrane</keyword>